<keyword evidence="2" id="KW-0238">DNA-binding</keyword>
<protein>
    <submittedName>
        <fullName evidence="6">AraC family transcriptional regulator</fullName>
    </submittedName>
</protein>
<organism evidence="6 7">
    <name type="scientific">Streptomyces werraensis</name>
    <dbReference type="NCBI Taxonomy" id="68284"/>
    <lineage>
        <taxon>Bacteria</taxon>
        <taxon>Bacillati</taxon>
        <taxon>Actinomycetota</taxon>
        <taxon>Actinomycetes</taxon>
        <taxon>Kitasatosporales</taxon>
        <taxon>Streptomycetaceae</taxon>
        <taxon>Streptomyces</taxon>
    </lineage>
</organism>
<feature type="region of interest" description="Disordered" evidence="4">
    <location>
        <begin position="279"/>
        <end position="305"/>
    </location>
</feature>
<dbReference type="Pfam" id="PF12833">
    <property type="entry name" value="HTH_18"/>
    <property type="match status" value="1"/>
</dbReference>
<evidence type="ECO:0000256" key="3">
    <source>
        <dbReference type="ARBA" id="ARBA00023163"/>
    </source>
</evidence>
<evidence type="ECO:0000256" key="2">
    <source>
        <dbReference type="ARBA" id="ARBA00023125"/>
    </source>
</evidence>
<evidence type="ECO:0000313" key="7">
    <source>
        <dbReference type="Proteomes" id="UP001552527"/>
    </source>
</evidence>
<keyword evidence="1" id="KW-0805">Transcription regulation</keyword>
<dbReference type="SUPFAM" id="SSF46689">
    <property type="entry name" value="Homeodomain-like"/>
    <property type="match status" value="2"/>
</dbReference>
<dbReference type="Gene3D" id="1.10.10.60">
    <property type="entry name" value="Homeodomain-like"/>
    <property type="match status" value="1"/>
</dbReference>
<dbReference type="PROSITE" id="PS01124">
    <property type="entry name" value="HTH_ARAC_FAMILY_2"/>
    <property type="match status" value="1"/>
</dbReference>
<feature type="domain" description="HTH araC/xylS-type" evidence="5">
    <location>
        <begin position="193"/>
        <end position="291"/>
    </location>
</feature>
<gene>
    <name evidence="6" type="ORF">AB0K95_30280</name>
</gene>
<keyword evidence="7" id="KW-1185">Reference proteome</keyword>
<name>A0ABV3JN18_9ACTN</name>
<evidence type="ECO:0000256" key="4">
    <source>
        <dbReference type="SAM" id="MobiDB-lite"/>
    </source>
</evidence>
<dbReference type="InterPro" id="IPR009057">
    <property type="entry name" value="Homeodomain-like_sf"/>
</dbReference>
<sequence length="305" mass="33596">MENALELEFVDLLRRHARPDLSTPLDGVRICSLDDTAAPTASMSGTVLALIAQGGKRLAVADRVYEYRAGQYLVAPVDLPVTGHVIDSTRENPTLGFGLTLEPAAIAELLLTAGPGTLPRTSGPVHRGMIVANTSHDLLDAVVRLLRLLDRPQDRRALAPLYKREILWRLMTSEHGEVVRQLGLADSSVNNVAHAAQWIRANYQRTFRVEDLAQMARMSVSAFHRNFQAVTSMSPIQFQKHVRLQAARLMLLNESHDVTGVAHRVGYGSASQFSREYRRQFGSPPSQDAARFQQAGPQPLQAALP</sequence>
<dbReference type="Pfam" id="PF06719">
    <property type="entry name" value="AraC_N"/>
    <property type="match status" value="1"/>
</dbReference>
<dbReference type="Proteomes" id="UP001552527">
    <property type="component" value="Unassembled WGS sequence"/>
</dbReference>
<proteinExistence type="predicted"/>
<dbReference type="RefSeq" id="WP_364026696.1">
    <property type="nucleotide sequence ID" value="NZ_JBFATD010000016.1"/>
</dbReference>
<dbReference type="SMART" id="SM00342">
    <property type="entry name" value="HTH_ARAC"/>
    <property type="match status" value="1"/>
</dbReference>
<feature type="compositionally biased region" description="Low complexity" evidence="4">
    <location>
        <begin position="293"/>
        <end position="305"/>
    </location>
</feature>
<dbReference type="InterPro" id="IPR009594">
    <property type="entry name" value="Tscrpt_reg_HTH_AraC_N"/>
</dbReference>
<comment type="caution">
    <text evidence="6">The sequence shown here is derived from an EMBL/GenBank/DDBJ whole genome shotgun (WGS) entry which is preliminary data.</text>
</comment>
<accession>A0ABV3JN18</accession>
<dbReference type="InterPro" id="IPR018062">
    <property type="entry name" value="HTH_AraC-typ_CS"/>
</dbReference>
<dbReference type="EMBL" id="JBFATE010000016">
    <property type="protein sequence ID" value="MEV5249523.1"/>
    <property type="molecule type" value="Genomic_DNA"/>
</dbReference>
<dbReference type="PANTHER" id="PTHR43436:SF1">
    <property type="entry name" value="TRANSCRIPTIONAL REGULATORY PROTEIN"/>
    <property type="match status" value="1"/>
</dbReference>
<dbReference type="InterPro" id="IPR018060">
    <property type="entry name" value="HTH_AraC"/>
</dbReference>
<dbReference type="PANTHER" id="PTHR43436">
    <property type="entry name" value="ARAC-FAMILY TRANSCRIPTIONAL REGULATOR"/>
    <property type="match status" value="1"/>
</dbReference>
<reference evidence="6 7" key="1">
    <citation type="submission" date="2024-06" db="EMBL/GenBank/DDBJ databases">
        <title>The Natural Products Discovery Center: Release of the First 8490 Sequenced Strains for Exploring Actinobacteria Biosynthetic Diversity.</title>
        <authorList>
            <person name="Kalkreuter E."/>
            <person name="Kautsar S.A."/>
            <person name="Yang D."/>
            <person name="Bader C.D."/>
            <person name="Teijaro C.N."/>
            <person name="Fluegel L."/>
            <person name="Davis C.M."/>
            <person name="Simpson J.R."/>
            <person name="Lauterbach L."/>
            <person name="Steele A.D."/>
            <person name="Gui C."/>
            <person name="Meng S."/>
            <person name="Li G."/>
            <person name="Viehrig K."/>
            <person name="Ye F."/>
            <person name="Su P."/>
            <person name="Kiefer A.F."/>
            <person name="Nichols A."/>
            <person name="Cepeda A.J."/>
            <person name="Yan W."/>
            <person name="Fan B."/>
            <person name="Jiang Y."/>
            <person name="Adhikari A."/>
            <person name="Zheng C.-J."/>
            <person name="Schuster L."/>
            <person name="Cowan T.M."/>
            <person name="Smanski M.J."/>
            <person name="Chevrette M.G."/>
            <person name="De Carvalho L.P.S."/>
            <person name="Shen B."/>
        </authorList>
    </citation>
    <scope>NUCLEOTIDE SEQUENCE [LARGE SCALE GENOMIC DNA]</scope>
    <source>
        <strain evidence="6 7">NPDC052768</strain>
    </source>
</reference>
<evidence type="ECO:0000256" key="1">
    <source>
        <dbReference type="ARBA" id="ARBA00023015"/>
    </source>
</evidence>
<evidence type="ECO:0000313" key="6">
    <source>
        <dbReference type="EMBL" id="MEV5249523.1"/>
    </source>
</evidence>
<keyword evidence="3" id="KW-0804">Transcription</keyword>
<evidence type="ECO:0000259" key="5">
    <source>
        <dbReference type="PROSITE" id="PS01124"/>
    </source>
</evidence>
<dbReference type="PROSITE" id="PS00041">
    <property type="entry name" value="HTH_ARAC_FAMILY_1"/>
    <property type="match status" value="1"/>
</dbReference>